<sequence>MLRKHRSQELLHLSSFFLETSGKNQVLCLLADEALQNYESVDHMRLYSSFRVELLPNGSHTSKDLVLASFSPRFRTVTMFGVCCLPPKYISQTNDFPGFRFSA</sequence>
<keyword evidence="2" id="KW-1185">Reference proteome</keyword>
<evidence type="ECO:0000313" key="2">
    <source>
        <dbReference type="Proteomes" id="UP000186922"/>
    </source>
</evidence>
<dbReference type="EMBL" id="BDGG01000002">
    <property type="protein sequence ID" value="GAU91510.1"/>
    <property type="molecule type" value="Genomic_DNA"/>
</dbReference>
<reference evidence="1 2" key="1">
    <citation type="journal article" date="2016" name="Nat. Commun.">
        <title>Extremotolerant tardigrade genome and improved radiotolerance of human cultured cells by tardigrade-unique protein.</title>
        <authorList>
            <person name="Hashimoto T."/>
            <person name="Horikawa D.D."/>
            <person name="Saito Y."/>
            <person name="Kuwahara H."/>
            <person name="Kozuka-Hata H."/>
            <person name="Shin-I T."/>
            <person name="Minakuchi Y."/>
            <person name="Ohishi K."/>
            <person name="Motoyama A."/>
            <person name="Aizu T."/>
            <person name="Enomoto A."/>
            <person name="Kondo K."/>
            <person name="Tanaka S."/>
            <person name="Hara Y."/>
            <person name="Koshikawa S."/>
            <person name="Sagara H."/>
            <person name="Miura T."/>
            <person name="Yokobori S."/>
            <person name="Miyagawa K."/>
            <person name="Suzuki Y."/>
            <person name="Kubo T."/>
            <person name="Oyama M."/>
            <person name="Kohara Y."/>
            <person name="Fujiyama A."/>
            <person name="Arakawa K."/>
            <person name="Katayama T."/>
            <person name="Toyoda A."/>
            <person name="Kunieda T."/>
        </authorList>
    </citation>
    <scope>NUCLEOTIDE SEQUENCE [LARGE SCALE GENOMIC DNA]</scope>
    <source>
        <strain evidence="1 2">YOKOZUNA-1</strain>
    </source>
</reference>
<evidence type="ECO:0000313" key="1">
    <source>
        <dbReference type="EMBL" id="GAU91510.1"/>
    </source>
</evidence>
<dbReference type="AlphaFoldDB" id="A0A1D1USL7"/>
<accession>A0A1D1USL7</accession>
<name>A0A1D1USL7_RAMVA</name>
<protein>
    <submittedName>
        <fullName evidence="1">Uncharacterized protein</fullName>
    </submittedName>
</protein>
<dbReference type="Proteomes" id="UP000186922">
    <property type="component" value="Unassembled WGS sequence"/>
</dbReference>
<proteinExistence type="predicted"/>
<organism evidence="1 2">
    <name type="scientific">Ramazzottius varieornatus</name>
    <name type="common">Water bear</name>
    <name type="synonym">Tardigrade</name>
    <dbReference type="NCBI Taxonomy" id="947166"/>
    <lineage>
        <taxon>Eukaryota</taxon>
        <taxon>Metazoa</taxon>
        <taxon>Ecdysozoa</taxon>
        <taxon>Tardigrada</taxon>
        <taxon>Eutardigrada</taxon>
        <taxon>Parachela</taxon>
        <taxon>Hypsibioidea</taxon>
        <taxon>Ramazzottiidae</taxon>
        <taxon>Ramazzottius</taxon>
    </lineage>
</organism>
<gene>
    <name evidence="1" type="primary">RvY_03749-1</name>
    <name evidence="1" type="synonym">RvY_03749.1</name>
    <name evidence="1" type="ORF">RvY_03749</name>
</gene>
<comment type="caution">
    <text evidence="1">The sequence shown here is derived from an EMBL/GenBank/DDBJ whole genome shotgun (WGS) entry which is preliminary data.</text>
</comment>